<evidence type="ECO:0000313" key="8">
    <source>
        <dbReference type="EMBL" id="MBB6125104.1"/>
    </source>
</evidence>
<dbReference type="Proteomes" id="UP000552700">
    <property type="component" value="Unassembled WGS sequence"/>
</dbReference>
<dbReference type="EMBL" id="JACIJP010000005">
    <property type="protein sequence ID" value="MBB6125104.1"/>
    <property type="molecule type" value="Genomic_DNA"/>
</dbReference>
<evidence type="ECO:0000256" key="5">
    <source>
        <dbReference type="ARBA" id="ARBA00023136"/>
    </source>
</evidence>
<dbReference type="GO" id="GO:0000271">
    <property type="term" value="P:polysaccharide biosynthetic process"/>
    <property type="evidence" value="ECO:0007669"/>
    <property type="project" value="InterPro"/>
</dbReference>
<dbReference type="Pfam" id="PF04138">
    <property type="entry name" value="GtrA_DPMS_TM"/>
    <property type="match status" value="1"/>
</dbReference>
<keyword evidence="9" id="KW-1185">Reference proteome</keyword>
<protein>
    <submittedName>
        <fullName evidence="8">Putative flippase GtrA</fullName>
    </submittedName>
</protein>
<feature type="domain" description="GtrA/DPMS transmembrane" evidence="7">
    <location>
        <begin position="23"/>
        <end position="143"/>
    </location>
</feature>
<evidence type="ECO:0000313" key="9">
    <source>
        <dbReference type="Proteomes" id="UP000552700"/>
    </source>
</evidence>
<name>A0A841J2Y0_9SPHN</name>
<feature type="transmembrane region" description="Helical" evidence="6">
    <location>
        <begin position="21"/>
        <end position="42"/>
    </location>
</feature>
<evidence type="ECO:0000256" key="6">
    <source>
        <dbReference type="SAM" id="Phobius"/>
    </source>
</evidence>
<comment type="subcellular location">
    <subcellularLocation>
        <location evidence="1">Membrane</location>
        <topology evidence="1">Multi-pass membrane protein</topology>
    </subcellularLocation>
</comment>
<dbReference type="PANTHER" id="PTHR38459:SF1">
    <property type="entry name" value="PROPHAGE BACTOPRENOL-LINKED GLUCOSE TRANSLOCASE HOMOLOG"/>
    <property type="match status" value="1"/>
</dbReference>
<sequence>MKILERWSSISAERRALIAQVARYGIVGLGITLVQAAIYWILATWAHWHSQIANGAGYGVAVMLGYVLHNRITFRDAKRPTSTAAHATRGVKFVAVSLLSLALNALWVWLCVSWRGWPTWTPIPGMLFITPGIVFVLNRQWVFGER</sequence>
<evidence type="ECO:0000256" key="3">
    <source>
        <dbReference type="ARBA" id="ARBA00022692"/>
    </source>
</evidence>
<feature type="transmembrane region" description="Helical" evidence="6">
    <location>
        <begin position="116"/>
        <end position="137"/>
    </location>
</feature>
<dbReference type="InterPro" id="IPR051401">
    <property type="entry name" value="GtrA_CellWall_Glycosyl"/>
</dbReference>
<feature type="transmembrane region" description="Helical" evidence="6">
    <location>
        <begin position="90"/>
        <end position="110"/>
    </location>
</feature>
<dbReference type="RefSeq" id="WP_184081404.1">
    <property type="nucleotide sequence ID" value="NZ_JACIJP010000005.1"/>
</dbReference>
<evidence type="ECO:0000256" key="2">
    <source>
        <dbReference type="ARBA" id="ARBA00009399"/>
    </source>
</evidence>
<evidence type="ECO:0000256" key="4">
    <source>
        <dbReference type="ARBA" id="ARBA00022989"/>
    </source>
</evidence>
<dbReference type="InterPro" id="IPR007267">
    <property type="entry name" value="GtrA_DPMS_TM"/>
</dbReference>
<keyword evidence="3 6" id="KW-0812">Transmembrane</keyword>
<proteinExistence type="inferred from homology"/>
<accession>A0A841J2Y0</accession>
<feature type="transmembrane region" description="Helical" evidence="6">
    <location>
        <begin position="48"/>
        <end position="69"/>
    </location>
</feature>
<evidence type="ECO:0000256" key="1">
    <source>
        <dbReference type="ARBA" id="ARBA00004141"/>
    </source>
</evidence>
<gene>
    <name evidence="8" type="ORF">FHS92_002861</name>
</gene>
<dbReference type="AlphaFoldDB" id="A0A841J2Y0"/>
<comment type="similarity">
    <text evidence="2">Belongs to the GtrA family.</text>
</comment>
<dbReference type="PANTHER" id="PTHR38459">
    <property type="entry name" value="PROPHAGE BACTOPRENOL-LINKED GLUCOSE TRANSLOCASE HOMOLOG"/>
    <property type="match status" value="1"/>
</dbReference>
<reference evidence="8 9" key="1">
    <citation type="submission" date="2020-08" db="EMBL/GenBank/DDBJ databases">
        <title>Genomic Encyclopedia of Type Strains, Phase IV (KMG-IV): sequencing the most valuable type-strain genomes for metagenomic binning, comparative biology and taxonomic classification.</title>
        <authorList>
            <person name="Goeker M."/>
        </authorList>
    </citation>
    <scope>NUCLEOTIDE SEQUENCE [LARGE SCALE GENOMIC DNA]</scope>
    <source>
        <strain evidence="8 9">DSM 102255</strain>
    </source>
</reference>
<keyword evidence="5 6" id="KW-0472">Membrane</keyword>
<keyword evidence="4 6" id="KW-1133">Transmembrane helix</keyword>
<dbReference type="GO" id="GO:0005886">
    <property type="term" value="C:plasma membrane"/>
    <property type="evidence" value="ECO:0007669"/>
    <property type="project" value="TreeGrafter"/>
</dbReference>
<evidence type="ECO:0000259" key="7">
    <source>
        <dbReference type="Pfam" id="PF04138"/>
    </source>
</evidence>
<organism evidence="8 9">
    <name type="scientific">Sphingobium subterraneum</name>
    <dbReference type="NCBI Taxonomy" id="627688"/>
    <lineage>
        <taxon>Bacteria</taxon>
        <taxon>Pseudomonadati</taxon>
        <taxon>Pseudomonadota</taxon>
        <taxon>Alphaproteobacteria</taxon>
        <taxon>Sphingomonadales</taxon>
        <taxon>Sphingomonadaceae</taxon>
        <taxon>Sphingobium</taxon>
    </lineage>
</organism>
<comment type="caution">
    <text evidence="8">The sequence shown here is derived from an EMBL/GenBank/DDBJ whole genome shotgun (WGS) entry which is preliminary data.</text>
</comment>